<dbReference type="PANTHER" id="PTHR44809">
    <property type="match status" value="1"/>
</dbReference>
<evidence type="ECO:0000256" key="2">
    <source>
        <dbReference type="SAM" id="MobiDB-lite"/>
    </source>
</evidence>
<feature type="repeat" description="TPR" evidence="1">
    <location>
        <begin position="83"/>
        <end position="116"/>
    </location>
</feature>
<feature type="repeat" description="TPR" evidence="1">
    <location>
        <begin position="151"/>
        <end position="184"/>
    </location>
</feature>
<gene>
    <name evidence="3" type="ORF">HUE56_04900</name>
</gene>
<dbReference type="InterPro" id="IPR052943">
    <property type="entry name" value="TMTC_O-mannosyl-trnsfr"/>
</dbReference>
<keyword evidence="4" id="KW-1185">Reference proteome</keyword>
<geneLocation type="plasmid" evidence="3 4">
    <name>unnamed3</name>
</geneLocation>
<dbReference type="Gene3D" id="3.40.50.2000">
    <property type="entry name" value="Glycogen Phosphorylase B"/>
    <property type="match status" value="1"/>
</dbReference>
<evidence type="ECO:0000256" key="1">
    <source>
        <dbReference type="PROSITE-ProRule" id="PRU00339"/>
    </source>
</evidence>
<dbReference type="PROSITE" id="PS50293">
    <property type="entry name" value="TPR_REGION"/>
    <property type="match status" value="1"/>
</dbReference>
<feature type="repeat" description="TPR" evidence="1">
    <location>
        <begin position="877"/>
        <end position="910"/>
    </location>
</feature>
<dbReference type="EMBL" id="CP054617">
    <property type="protein sequence ID" value="QKS49872.1"/>
    <property type="molecule type" value="Genomic_DNA"/>
</dbReference>
<name>A0A6N1ANZ2_9PROT</name>
<dbReference type="Gene3D" id="1.25.40.10">
    <property type="entry name" value="Tetratricopeptide repeat domain"/>
    <property type="match status" value="8"/>
</dbReference>
<dbReference type="Pfam" id="PF13176">
    <property type="entry name" value="TPR_7"/>
    <property type="match status" value="1"/>
</dbReference>
<dbReference type="Pfam" id="PF13432">
    <property type="entry name" value="TPR_16"/>
    <property type="match status" value="4"/>
</dbReference>
<dbReference type="Pfam" id="PF13414">
    <property type="entry name" value="TPR_11"/>
    <property type="match status" value="1"/>
</dbReference>
<dbReference type="Pfam" id="PF13424">
    <property type="entry name" value="TPR_12"/>
    <property type="match status" value="1"/>
</dbReference>
<dbReference type="SMART" id="SM00028">
    <property type="entry name" value="TPR"/>
    <property type="match status" value="15"/>
</dbReference>
<protein>
    <submittedName>
        <fullName evidence="3">Tetratricopeptide repeat protein</fullName>
    </submittedName>
</protein>
<accession>A0A6N1ANZ2</accession>
<reference evidence="3 4" key="1">
    <citation type="submission" date="2020-06" db="EMBL/GenBank/DDBJ databases">
        <title>Complete genome of Azosprillum oryzae KACC14407.</title>
        <authorList>
            <person name="Kim M."/>
            <person name="Park Y.-J."/>
            <person name="Shin J.-H."/>
        </authorList>
    </citation>
    <scope>NUCLEOTIDE SEQUENCE [LARGE SCALE GENOMIC DNA]</scope>
    <source>
        <strain evidence="3 4">KACC 14407</strain>
        <plasmid evidence="3 4">unnamed3</plasmid>
    </source>
</reference>
<dbReference type="Proteomes" id="UP000509702">
    <property type="component" value="Plasmid unnamed3"/>
</dbReference>
<proteinExistence type="predicted"/>
<sequence>MPPPAAPARAVSIRLAALLREALAHHRAGDLDGAERAYRAMLAVDGGNADALHLLGVLHHQHGRDADAVHLIGQAIARRPKMAEQHANLGLALHALGRLEEAEAEYRRALALREAYAEAHNSLGSALQDRGRLAEAALHYRRALDLDAGYAEAWANLGTLLRAQDDYGEAETALRHALRLDPGHATALTNLGVVLKETGRTGEAEAAHLEALRLAPGDAETMVNLALLREAQGRGEEAEALYRNALVHAPGFALARWNLALRLLGRGRLAEGWDEYEARFASRRVSAGRSIALPVWDGATGRRLLVWREQGLGDELMFGTALPDLAAKLGPAALVVEVDARLTGLVGRALPGVTVRAETVDPTDAATVAEAHLPMGSLPRLLRPTLADFPARPSWLAPDPARAMEWAERLAALGPGLRVGICWGSQNMLGERKASYTALADWAPLLALPGLIPVTLQYDGREAEIAAVEANLDLRIHRWPGTDLKNDLEGVAALIANLDLVVTVASSVGEMAGALGVPVWRFGPAGDWTALSSGVRPWFPSMRLWSTRPGEGLADVLARMSAELHRLVPALPIDEWLAEARSLHESGHWPEAEKAYQRILDQGGEMPAALEGYALLGHQAGRPDIAATLLSRAIAVEPTAGRHKRRALAHQEMGALADAEADWLAAATLAPDDVEALGNLGALRLSRGAAAEAAEATDAARRLAPFHAGLWANAGLARQGAGNDGLPFFRRALALDPALAEAWTALSADALRDTDHAAEAERAASRALRLRPGDPAATSNMGLAALALDRPADAVAHLRLALQGRPGDLGTLGNLALALERAGDGNAAGLAWWRVILFAPGTGAGWAGLADLRQRQGRLDAALKGWGRALALEPARADWRYNLGNALHAAGRPAEADAAYRRAVEDDPTLTLATFNRGYAALARGEIAEGWAGLEARFAAGQALPDRRFRIPAWDGGDPAGKTVLVWREQGVGDELMFSACYADLIARAGRVVLECEPRLVELFARSFPQALVRAATDDPVDADCHAPAGSLPLLLGWGLSGFPAQGGWLRADGAAVERWRGWVGGLSGDDGPLPNPPPPSAGEGTAAALRSSGAAKHPAPSPAKGGGGMGRGQRMQTPNPALTIGLCWRSGLRSTLRDANYAPLADWAPILTLPGLRLINLQYDDCEAELAEAEHRFGIAIHRPPLDLKNDLDGAAALTAALDLVISAGTSVAEMAGALGVPVWRIGPAGDWTALGTGCRPWYPSMRLFGPRPGETLGDALSAAGRALMDLRRPALRKREPRRS</sequence>
<feature type="repeat" description="TPR" evidence="1">
    <location>
        <begin position="117"/>
        <end position="150"/>
    </location>
</feature>
<dbReference type="InterPro" id="IPR019734">
    <property type="entry name" value="TPR_rpt"/>
</dbReference>
<keyword evidence="3" id="KW-0614">Plasmid</keyword>
<evidence type="ECO:0000313" key="4">
    <source>
        <dbReference type="Proteomes" id="UP000509702"/>
    </source>
</evidence>
<dbReference type="PANTHER" id="PTHR44809:SF1">
    <property type="entry name" value="PROTEIN O-MANNOSYL-TRANSFERASE TMTC1"/>
    <property type="match status" value="1"/>
</dbReference>
<dbReference type="SUPFAM" id="SSF53756">
    <property type="entry name" value="UDP-Glycosyltransferase/glycogen phosphorylase"/>
    <property type="match status" value="2"/>
</dbReference>
<keyword evidence="1" id="KW-0802">TPR repeat</keyword>
<feature type="region of interest" description="Disordered" evidence="2">
    <location>
        <begin position="1067"/>
        <end position="1117"/>
    </location>
</feature>
<dbReference type="RefSeq" id="WP_149198670.1">
    <property type="nucleotide sequence ID" value="NZ_CP054617.1"/>
</dbReference>
<feature type="repeat" description="TPR" evidence="1">
    <location>
        <begin position="185"/>
        <end position="218"/>
    </location>
</feature>
<dbReference type="OrthoDB" id="4961906at2"/>
<dbReference type="SUPFAM" id="SSF48452">
    <property type="entry name" value="TPR-like"/>
    <property type="match status" value="3"/>
</dbReference>
<organism evidence="3 4">
    <name type="scientific">Azospirillum oryzae</name>
    <dbReference type="NCBI Taxonomy" id="286727"/>
    <lineage>
        <taxon>Bacteria</taxon>
        <taxon>Pseudomonadati</taxon>
        <taxon>Pseudomonadota</taxon>
        <taxon>Alphaproteobacteria</taxon>
        <taxon>Rhodospirillales</taxon>
        <taxon>Azospirillaceae</taxon>
        <taxon>Azospirillum</taxon>
    </lineage>
</organism>
<evidence type="ECO:0000313" key="3">
    <source>
        <dbReference type="EMBL" id="QKS49872.1"/>
    </source>
</evidence>
<dbReference type="PROSITE" id="PS50005">
    <property type="entry name" value="TPR"/>
    <property type="match status" value="5"/>
</dbReference>
<dbReference type="InterPro" id="IPR011990">
    <property type="entry name" value="TPR-like_helical_dom_sf"/>
</dbReference>
<dbReference type="KEGG" id="aoz:HUE56_04900"/>